<dbReference type="InterPro" id="IPR012654">
    <property type="entry name" value="CHP02391"/>
</dbReference>
<evidence type="ECO:0000313" key="2">
    <source>
        <dbReference type="EMBL" id="MBL0385579.1"/>
    </source>
</evidence>
<gene>
    <name evidence="2" type="ORF">JJB07_02855</name>
</gene>
<comment type="caution">
    <text evidence="2">The sequence shown here is derived from an EMBL/GenBank/DDBJ whole genome shotgun (WGS) entry which is preliminary data.</text>
</comment>
<name>A0ABS1J694_9BACL</name>
<organism evidence="2 3">
    <name type="scientific">Tumebacillus amylolyticus</name>
    <dbReference type="NCBI Taxonomy" id="2801339"/>
    <lineage>
        <taxon>Bacteria</taxon>
        <taxon>Bacillati</taxon>
        <taxon>Bacillota</taxon>
        <taxon>Bacilli</taxon>
        <taxon>Bacillales</taxon>
        <taxon>Alicyclobacillaceae</taxon>
        <taxon>Tumebacillus</taxon>
    </lineage>
</organism>
<dbReference type="Pfam" id="PF09509">
    <property type="entry name" value="Hypoth_Ymh"/>
    <property type="match status" value="1"/>
</dbReference>
<dbReference type="NCBIfam" id="TIGR02391">
    <property type="entry name" value="hypoth_ymh"/>
    <property type="match status" value="1"/>
</dbReference>
<keyword evidence="3" id="KW-1185">Reference proteome</keyword>
<evidence type="ECO:0000259" key="1">
    <source>
        <dbReference type="Pfam" id="PF09509"/>
    </source>
</evidence>
<proteinExistence type="predicted"/>
<protein>
    <submittedName>
        <fullName evidence="2">TIGR02391 family protein</fullName>
    </submittedName>
</protein>
<dbReference type="Proteomes" id="UP000602284">
    <property type="component" value="Unassembled WGS sequence"/>
</dbReference>
<accession>A0ABS1J694</accession>
<dbReference type="EMBL" id="JAEQNB010000001">
    <property type="protein sequence ID" value="MBL0385579.1"/>
    <property type="molecule type" value="Genomic_DNA"/>
</dbReference>
<sequence>MNYRLIATHVGDLLKYDVSINVINRIAGALFAFQRDVFQNESITSERAKLIFDWALSLERQSINPEERDRLLFQFCLQMAPPDKVEEVQAIFARHDLGRNRNANEEDLNLFQSRSFHLEVVRHCQDLFVQGNYFHAVFEASKAYNLAVKTKANSGNDGYSLMMEVWGCPNGVLKLTECQTDTDRNVQEGIKFLSGGLMKAVRNPTAHEPAISWPIDRQDCLDNLSFISFLFRKLDASVYSP</sequence>
<feature type="domain" description="Conserved hypothetical protein CHP02391" evidence="1">
    <location>
        <begin position="115"/>
        <end position="234"/>
    </location>
</feature>
<dbReference type="RefSeq" id="WP_201630941.1">
    <property type="nucleotide sequence ID" value="NZ_JAEQNB010000001.1"/>
</dbReference>
<reference evidence="2 3" key="1">
    <citation type="submission" date="2021-01" db="EMBL/GenBank/DDBJ databases">
        <title>Tumebacillus sp. strain ITR2 16S ribosomal RNA gene Genome sequencing and assembly.</title>
        <authorList>
            <person name="Kang M."/>
        </authorList>
    </citation>
    <scope>NUCLEOTIDE SEQUENCE [LARGE SCALE GENOMIC DNA]</scope>
    <source>
        <strain evidence="2 3">ITR2</strain>
    </source>
</reference>
<evidence type="ECO:0000313" key="3">
    <source>
        <dbReference type="Proteomes" id="UP000602284"/>
    </source>
</evidence>